<protein>
    <recommendedName>
        <fullName evidence="3">Peptidase C14 caspase domain-containing protein</fullName>
    </recommendedName>
</protein>
<organism evidence="4 5">
    <name type="scientific">Tritrichomonas musculus</name>
    <dbReference type="NCBI Taxonomy" id="1915356"/>
    <lineage>
        <taxon>Eukaryota</taxon>
        <taxon>Metamonada</taxon>
        <taxon>Parabasalia</taxon>
        <taxon>Tritrichomonadida</taxon>
        <taxon>Tritrichomonadidae</taxon>
        <taxon>Tritrichomonas</taxon>
    </lineage>
</organism>
<reference evidence="4 5" key="1">
    <citation type="submission" date="2024-04" db="EMBL/GenBank/DDBJ databases">
        <title>Tritrichomonas musculus Genome.</title>
        <authorList>
            <person name="Alves-Ferreira E."/>
            <person name="Grigg M."/>
            <person name="Lorenzi H."/>
            <person name="Galac M."/>
        </authorList>
    </citation>
    <scope>NUCLEOTIDE SEQUENCE [LARGE SCALE GENOMIC DNA]</scope>
    <source>
        <strain evidence="4 5">EAF2021</strain>
    </source>
</reference>
<comment type="caution">
    <text evidence="4">The sequence shown here is derived from an EMBL/GenBank/DDBJ whole genome shotgun (WGS) entry which is preliminary data.</text>
</comment>
<evidence type="ECO:0000259" key="3">
    <source>
        <dbReference type="Pfam" id="PF00656"/>
    </source>
</evidence>
<keyword evidence="2" id="KW-0732">Signal</keyword>
<feature type="domain" description="Peptidase C14 caspase" evidence="3">
    <location>
        <begin position="72"/>
        <end position="254"/>
    </location>
</feature>
<comment type="similarity">
    <text evidence="1">Belongs to the peptidase C14B family.</text>
</comment>
<name>A0ABR2I6R1_9EUKA</name>
<dbReference type="SUPFAM" id="SSF52129">
    <property type="entry name" value="Caspase-like"/>
    <property type="match status" value="1"/>
</dbReference>
<accession>A0ABR2I6R1</accession>
<dbReference type="PANTHER" id="PTHR48104">
    <property type="entry name" value="METACASPASE-4"/>
    <property type="match status" value="1"/>
</dbReference>
<proteinExistence type="inferred from homology"/>
<evidence type="ECO:0000313" key="4">
    <source>
        <dbReference type="EMBL" id="KAK8858090.1"/>
    </source>
</evidence>
<gene>
    <name evidence="4" type="ORF">M9Y10_013190</name>
</gene>
<keyword evidence="5" id="KW-1185">Reference proteome</keyword>
<dbReference type="InterPro" id="IPR011600">
    <property type="entry name" value="Pept_C14_caspase"/>
</dbReference>
<dbReference type="InterPro" id="IPR050452">
    <property type="entry name" value="Metacaspase"/>
</dbReference>
<dbReference type="EMBL" id="JAPFFF010000019">
    <property type="protein sequence ID" value="KAK8858090.1"/>
    <property type="molecule type" value="Genomic_DNA"/>
</dbReference>
<feature type="signal peptide" evidence="2">
    <location>
        <begin position="1"/>
        <end position="17"/>
    </location>
</feature>
<dbReference type="PANTHER" id="PTHR48104:SF30">
    <property type="entry name" value="METACASPASE-1"/>
    <property type="match status" value="1"/>
</dbReference>
<evidence type="ECO:0000256" key="1">
    <source>
        <dbReference type="ARBA" id="ARBA00009005"/>
    </source>
</evidence>
<dbReference type="Proteomes" id="UP001470230">
    <property type="component" value="Unassembled WGS sequence"/>
</dbReference>
<dbReference type="InterPro" id="IPR029030">
    <property type="entry name" value="Caspase-like_dom_sf"/>
</dbReference>
<sequence length="293" mass="33114">MGACSSCCCCVAKTVIAVHCLLHLLNLHFTLKEWREARSTGTIEELKETLNDLGSDLSKIPVNELPESLDNAVFICCNTYKKLSYRLGVGPMNDSINVATYLHDIGHTVYYLHNPTSDQFIEYLKYFLSHTKKHLTVYYTGHGASIDDVHGDESDGKDECMVFEDKFIVDDDLADILAQYKTNPDCKTLLLTDCCHSGSIWDIQSGNFNGRVLPPNVMSISAAEDEQTSKQTKIDGTYQGIFTFYFFKLLLENPNYTPKELEKDIKPYLNQFEQCYVVATTSESMLNEPIFSN</sequence>
<dbReference type="Gene3D" id="3.40.50.12660">
    <property type="match status" value="1"/>
</dbReference>
<feature type="chain" id="PRO_5045438373" description="Peptidase C14 caspase domain-containing protein" evidence="2">
    <location>
        <begin position="18"/>
        <end position="293"/>
    </location>
</feature>
<dbReference type="Pfam" id="PF00656">
    <property type="entry name" value="Peptidase_C14"/>
    <property type="match status" value="1"/>
</dbReference>
<evidence type="ECO:0000313" key="5">
    <source>
        <dbReference type="Proteomes" id="UP001470230"/>
    </source>
</evidence>
<evidence type="ECO:0000256" key="2">
    <source>
        <dbReference type="SAM" id="SignalP"/>
    </source>
</evidence>